<gene>
    <name evidence="3" type="ORF">E4663_03930</name>
</gene>
<evidence type="ECO:0000313" key="4">
    <source>
        <dbReference type="Proteomes" id="UP000297982"/>
    </source>
</evidence>
<protein>
    <recommendedName>
        <fullName evidence="5">LysM domain-containing protein</fullName>
    </recommendedName>
</protein>
<keyword evidence="2" id="KW-0472">Membrane</keyword>
<feature type="region of interest" description="Disordered" evidence="1">
    <location>
        <begin position="229"/>
        <end position="269"/>
    </location>
</feature>
<dbReference type="EMBL" id="SRJC01000001">
    <property type="protein sequence ID" value="TGB04165.1"/>
    <property type="molecule type" value="Genomic_DNA"/>
</dbReference>
<feature type="compositionally biased region" description="Acidic residues" evidence="1">
    <location>
        <begin position="131"/>
        <end position="140"/>
    </location>
</feature>
<organism evidence="3 4">
    <name type="scientific">Halobacillus salinus</name>
    <dbReference type="NCBI Taxonomy" id="192814"/>
    <lineage>
        <taxon>Bacteria</taxon>
        <taxon>Bacillati</taxon>
        <taxon>Bacillota</taxon>
        <taxon>Bacilli</taxon>
        <taxon>Bacillales</taxon>
        <taxon>Bacillaceae</taxon>
        <taxon>Halobacillus</taxon>
    </lineage>
</organism>
<dbReference type="Gene3D" id="3.30.70.60">
    <property type="match status" value="1"/>
</dbReference>
<proteinExistence type="predicted"/>
<dbReference type="InterPro" id="IPR014717">
    <property type="entry name" value="Transl_elong_EF1B/ribsomal_bS6"/>
</dbReference>
<reference evidence="3 4" key="1">
    <citation type="journal article" date="2003" name="Int. J. Syst. Evol. Microbiol.">
        <title>Halobacillus salinus sp. nov., isolated from a salt lake on the coast of the East Sea in Korea.</title>
        <authorList>
            <person name="Yoon J.H."/>
            <person name="Kang K.H."/>
            <person name="Park Y.H."/>
        </authorList>
    </citation>
    <scope>NUCLEOTIDE SEQUENCE [LARGE SCALE GENOMIC DNA]</scope>
    <source>
        <strain evidence="3 4">HSL-3</strain>
    </source>
</reference>
<keyword evidence="2" id="KW-0812">Transmembrane</keyword>
<evidence type="ECO:0000256" key="2">
    <source>
        <dbReference type="SAM" id="Phobius"/>
    </source>
</evidence>
<dbReference type="AlphaFoldDB" id="A0A4Z0H4P3"/>
<evidence type="ECO:0000313" key="3">
    <source>
        <dbReference type="EMBL" id="TGB04165.1"/>
    </source>
</evidence>
<feature type="transmembrane region" description="Helical" evidence="2">
    <location>
        <begin position="12"/>
        <end position="32"/>
    </location>
</feature>
<dbReference type="STRING" id="192814.GCA_900166575_01111"/>
<dbReference type="RefSeq" id="WP_135326748.1">
    <property type="nucleotide sequence ID" value="NZ_SRJC01000001.1"/>
</dbReference>
<evidence type="ECO:0000256" key="1">
    <source>
        <dbReference type="SAM" id="MobiDB-lite"/>
    </source>
</evidence>
<name>A0A4Z0H4P3_9BACI</name>
<keyword evidence="2" id="KW-1133">Transmembrane helix</keyword>
<comment type="caution">
    <text evidence="3">The sequence shown here is derived from an EMBL/GenBank/DDBJ whole genome shotgun (WGS) entry which is preliminary data.</text>
</comment>
<keyword evidence="4" id="KW-1185">Reference proteome</keyword>
<feature type="region of interest" description="Disordered" evidence="1">
    <location>
        <begin position="113"/>
        <end position="151"/>
    </location>
</feature>
<accession>A0A4Z0H4P3</accession>
<sequence>MVRIEWNRSQLYVLIATLFVVVVSTFIFYQFLIKPDQKEIDQLQGTLQTEERLLETLKDQQADKAETISVTTSRELQSQLPVKKSSDQMLLALERAESVSGSFIESISISSGTEPFLEDQPSPEQNTEAPIDLDEPDSIEEESRTEYPLPGGVTPVTFDLSVASQDFTDLMTFLNEVTNSSRVVTIDSVSFNDDRIIEGELTYFYYFVTLSAYYYPGLFELEDEMPEYHYDGQSDKQNPFPYGDGETDLSARDESAAASSGSEDYEEHVVQEDETFYQIIYDFYGTYNEELAEGVRSANKRESNTVFEGETLLLPL</sequence>
<evidence type="ECO:0008006" key="5">
    <source>
        <dbReference type="Google" id="ProtNLM"/>
    </source>
</evidence>
<dbReference type="Proteomes" id="UP000297982">
    <property type="component" value="Unassembled WGS sequence"/>
</dbReference>